<dbReference type="GO" id="GO:0005737">
    <property type="term" value="C:cytoplasm"/>
    <property type="evidence" value="ECO:0007669"/>
    <property type="project" value="UniProtKB-SubCell"/>
</dbReference>
<dbReference type="OrthoDB" id="298344at2759"/>
<dbReference type="Proteomes" id="UP001152803">
    <property type="component" value="Unassembled WGS sequence"/>
</dbReference>
<evidence type="ECO:0000256" key="5">
    <source>
        <dbReference type="ARBA" id="ARBA00022553"/>
    </source>
</evidence>
<feature type="compositionally biased region" description="Polar residues" evidence="10">
    <location>
        <begin position="114"/>
        <end position="127"/>
    </location>
</feature>
<feature type="compositionally biased region" description="Acidic residues" evidence="10">
    <location>
        <begin position="46"/>
        <end position="55"/>
    </location>
</feature>
<evidence type="ECO:0000259" key="11">
    <source>
        <dbReference type="Pfam" id="PF10497"/>
    </source>
</evidence>
<name>A0A9Q1HT87_CONCO</name>
<feature type="compositionally biased region" description="Basic and acidic residues" evidence="10">
    <location>
        <begin position="206"/>
        <end position="226"/>
    </location>
</feature>
<evidence type="ECO:0000256" key="2">
    <source>
        <dbReference type="ARBA" id="ARBA00004496"/>
    </source>
</evidence>
<dbReference type="GO" id="GO:0006355">
    <property type="term" value="P:regulation of DNA-templated transcription"/>
    <property type="evidence" value="ECO:0007669"/>
    <property type="project" value="InterPro"/>
</dbReference>
<keyword evidence="3" id="KW-0963">Cytoplasm</keyword>
<evidence type="ECO:0000256" key="10">
    <source>
        <dbReference type="SAM" id="MobiDB-lite"/>
    </source>
</evidence>
<evidence type="ECO:0000256" key="8">
    <source>
        <dbReference type="ARBA" id="ARBA00023163"/>
    </source>
</evidence>
<sequence>MEKEGPLELSSLSRQLCDIFAEDSDNEHDRTFHGFCDDEVRDLDNDMCSDSEDYSEVSSPKRSPRPPQRFTLRVALRPRTRANHQEEAERRGVKKAIKSERGGNAIPFIPPTPTAHSNSDSEADSSQTFLEKRALNIKSNKAMLAQLMADLQKMPDSLLKTEGAQQKRPNARAPRASLAPGETRRNPERTSRRHTRSMGGCAAEGSLKEEQDLERSLEDALLEVRRPPRRRASPRPNPSNPHEVRPVEDITQDELDLVAESLVAKVYNRASGSTCHQCRQKTIDTKTCCRDEGCRGVQGQFCGPCLRNRYGEDVRTALLDPDWRCPPCRGICNCSFCRHRDGRCPTGILFPLAQYHGFSDVHSYLSSLRNKMKTGDEEEEDE</sequence>
<dbReference type="Pfam" id="PF10497">
    <property type="entry name" value="zf-4CXXC_R1"/>
    <property type="match status" value="1"/>
</dbReference>
<keyword evidence="8" id="KW-0804">Transcription</keyword>
<dbReference type="InterPro" id="IPR018866">
    <property type="entry name" value="Znf-4CXXC_R1"/>
</dbReference>
<protein>
    <recommendedName>
        <fullName evidence="11">Zinc-finger domain-containing protein</fullName>
    </recommendedName>
</protein>
<evidence type="ECO:0000256" key="9">
    <source>
        <dbReference type="ARBA" id="ARBA00023242"/>
    </source>
</evidence>
<gene>
    <name evidence="12" type="ORF">COCON_G00183750</name>
</gene>
<evidence type="ECO:0000256" key="6">
    <source>
        <dbReference type="ARBA" id="ARBA00022843"/>
    </source>
</evidence>
<keyword evidence="9" id="KW-0539">Nucleus</keyword>
<evidence type="ECO:0000313" key="12">
    <source>
        <dbReference type="EMBL" id="KAJ8259363.1"/>
    </source>
</evidence>
<evidence type="ECO:0000256" key="1">
    <source>
        <dbReference type="ARBA" id="ARBA00004123"/>
    </source>
</evidence>
<feature type="region of interest" description="Disordered" evidence="10">
    <location>
        <begin position="46"/>
        <end position="127"/>
    </location>
</feature>
<feature type="domain" description="Zinc-finger" evidence="11">
    <location>
        <begin position="268"/>
        <end position="365"/>
    </location>
</feature>
<organism evidence="12 13">
    <name type="scientific">Conger conger</name>
    <name type="common">Conger eel</name>
    <name type="synonym">Muraena conger</name>
    <dbReference type="NCBI Taxonomy" id="82655"/>
    <lineage>
        <taxon>Eukaryota</taxon>
        <taxon>Metazoa</taxon>
        <taxon>Chordata</taxon>
        <taxon>Craniata</taxon>
        <taxon>Vertebrata</taxon>
        <taxon>Euteleostomi</taxon>
        <taxon>Actinopterygii</taxon>
        <taxon>Neopterygii</taxon>
        <taxon>Teleostei</taxon>
        <taxon>Anguilliformes</taxon>
        <taxon>Congridae</taxon>
        <taxon>Conger</taxon>
    </lineage>
</organism>
<evidence type="ECO:0000313" key="13">
    <source>
        <dbReference type="Proteomes" id="UP001152803"/>
    </source>
</evidence>
<evidence type="ECO:0000256" key="3">
    <source>
        <dbReference type="ARBA" id="ARBA00022490"/>
    </source>
</evidence>
<keyword evidence="13" id="KW-1185">Reference proteome</keyword>
<feature type="compositionally biased region" description="Basic and acidic residues" evidence="10">
    <location>
        <begin position="83"/>
        <end position="101"/>
    </location>
</feature>
<comment type="caution">
    <text evidence="12">The sequence shown here is derived from an EMBL/GenBank/DDBJ whole genome shotgun (WGS) entry which is preliminary data.</text>
</comment>
<evidence type="ECO:0000256" key="4">
    <source>
        <dbReference type="ARBA" id="ARBA00022499"/>
    </source>
</evidence>
<dbReference type="PANTHER" id="PTHR31169">
    <property type="entry name" value="OS05G0300700 PROTEIN"/>
    <property type="match status" value="1"/>
</dbReference>
<accession>A0A9Q1HT87</accession>
<dbReference type="AlphaFoldDB" id="A0A9Q1HT87"/>
<feature type="region of interest" description="Disordered" evidence="10">
    <location>
        <begin position="161"/>
        <end position="247"/>
    </location>
</feature>
<dbReference type="EMBL" id="JAFJMO010000013">
    <property type="protein sequence ID" value="KAJ8259363.1"/>
    <property type="molecule type" value="Genomic_DNA"/>
</dbReference>
<keyword evidence="4" id="KW-1017">Isopeptide bond</keyword>
<dbReference type="InterPro" id="IPR040221">
    <property type="entry name" value="CDCA7/CDA7L"/>
</dbReference>
<keyword evidence="5" id="KW-0597">Phosphoprotein</keyword>
<keyword evidence="7" id="KW-0805">Transcription regulation</keyword>
<evidence type="ECO:0000256" key="7">
    <source>
        <dbReference type="ARBA" id="ARBA00023015"/>
    </source>
</evidence>
<comment type="subcellular location">
    <subcellularLocation>
        <location evidence="2">Cytoplasm</location>
    </subcellularLocation>
    <subcellularLocation>
        <location evidence="1">Nucleus</location>
    </subcellularLocation>
</comment>
<reference evidence="12" key="1">
    <citation type="journal article" date="2023" name="Science">
        <title>Genome structures resolve the early diversification of teleost fishes.</title>
        <authorList>
            <person name="Parey E."/>
            <person name="Louis A."/>
            <person name="Montfort J."/>
            <person name="Bouchez O."/>
            <person name="Roques C."/>
            <person name="Iampietro C."/>
            <person name="Lluch J."/>
            <person name="Castinel A."/>
            <person name="Donnadieu C."/>
            <person name="Desvignes T."/>
            <person name="Floi Bucao C."/>
            <person name="Jouanno E."/>
            <person name="Wen M."/>
            <person name="Mejri S."/>
            <person name="Dirks R."/>
            <person name="Jansen H."/>
            <person name="Henkel C."/>
            <person name="Chen W.J."/>
            <person name="Zahm M."/>
            <person name="Cabau C."/>
            <person name="Klopp C."/>
            <person name="Thompson A.W."/>
            <person name="Robinson-Rechavi M."/>
            <person name="Braasch I."/>
            <person name="Lecointre G."/>
            <person name="Bobe J."/>
            <person name="Postlethwait J.H."/>
            <person name="Berthelot C."/>
            <person name="Roest Crollius H."/>
            <person name="Guiguen Y."/>
        </authorList>
    </citation>
    <scope>NUCLEOTIDE SEQUENCE</scope>
    <source>
        <strain evidence="12">Concon-B</strain>
    </source>
</reference>
<proteinExistence type="predicted"/>
<dbReference type="GO" id="GO:0005634">
    <property type="term" value="C:nucleus"/>
    <property type="evidence" value="ECO:0007669"/>
    <property type="project" value="UniProtKB-SubCell"/>
</dbReference>
<keyword evidence="6" id="KW-0832">Ubl conjugation</keyword>
<dbReference type="PANTHER" id="PTHR31169:SF24">
    <property type="entry name" value="CELL DIVISION CYCLE-ASSOCIATED PROTEIN 7"/>
    <property type="match status" value="1"/>
</dbReference>